<proteinExistence type="predicted"/>
<dbReference type="Gene3D" id="1.10.1200.10">
    <property type="entry name" value="ACP-like"/>
    <property type="match status" value="1"/>
</dbReference>
<feature type="domain" description="Carrier" evidence="1">
    <location>
        <begin position="1"/>
        <end position="42"/>
    </location>
</feature>
<dbReference type="eggNOG" id="COG0236">
    <property type="taxonomic scope" value="Bacteria"/>
</dbReference>
<dbReference type="KEGG" id="hsw:Hsw_3474"/>
<dbReference type="InterPro" id="IPR036736">
    <property type="entry name" value="ACP-like_sf"/>
</dbReference>
<gene>
    <name evidence="2" type="ORF">Hsw_3474</name>
</gene>
<evidence type="ECO:0000313" key="3">
    <source>
        <dbReference type="Proteomes" id="UP000019423"/>
    </source>
</evidence>
<accession>W8F108</accession>
<keyword evidence="3" id="KW-1185">Reference proteome</keyword>
<evidence type="ECO:0000259" key="1">
    <source>
        <dbReference type="PROSITE" id="PS50075"/>
    </source>
</evidence>
<dbReference type="AlphaFoldDB" id="W8F108"/>
<protein>
    <recommendedName>
        <fullName evidence="1">Carrier domain-containing protein</fullName>
    </recommendedName>
</protein>
<evidence type="ECO:0000313" key="2">
    <source>
        <dbReference type="EMBL" id="AHJ99069.1"/>
    </source>
</evidence>
<dbReference type="STRING" id="1227739.Hsw_3474"/>
<dbReference type="Proteomes" id="UP000019423">
    <property type="component" value="Chromosome"/>
</dbReference>
<sequence length="199" mass="21597">MGLDTVELIVAFEQHFQIAIPNRTAETIYTVADAAAAIVAIKGLSADPDRTAAYYQMVVRLLDCLPQAATETTRLIELELLGDSQAKADALAVCLNLRMPKLPQASWQDGIPAWWQRLFGSTAAAAVPPPPQPAPNWAHTTVSDLAEWLLAQNYAQLLPQPTTLYEVQCAVIGITCYQSGVTVPEIRLMDSFTGDLGMD</sequence>
<dbReference type="PATRIC" id="fig|1227739.3.peg.3631"/>
<name>W8F108_9BACT</name>
<organism evidence="2 3">
    <name type="scientific">Hymenobacter swuensis DY53</name>
    <dbReference type="NCBI Taxonomy" id="1227739"/>
    <lineage>
        <taxon>Bacteria</taxon>
        <taxon>Pseudomonadati</taxon>
        <taxon>Bacteroidota</taxon>
        <taxon>Cytophagia</taxon>
        <taxon>Cytophagales</taxon>
        <taxon>Hymenobacteraceae</taxon>
        <taxon>Hymenobacter</taxon>
    </lineage>
</organism>
<dbReference type="InterPro" id="IPR009081">
    <property type="entry name" value="PP-bd_ACP"/>
</dbReference>
<dbReference type="EMBL" id="CP007145">
    <property type="protein sequence ID" value="AHJ99069.1"/>
    <property type="molecule type" value="Genomic_DNA"/>
</dbReference>
<dbReference type="SUPFAM" id="SSF47336">
    <property type="entry name" value="ACP-like"/>
    <property type="match status" value="1"/>
</dbReference>
<dbReference type="PROSITE" id="PS50075">
    <property type="entry name" value="CARRIER"/>
    <property type="match status" value="1"/>
</dbReference>
<dbReference type="HOGENOM" id="CLU_1381955_0_0_10"/>
<dbReference type="RefSeq" id="WP_044003153.1">
    <property type="nucleotide sequence ID" value="NZ_CP007145.1"/>
</dbReference>
<reference evidence="2 3" key="1">
    <citation type="submission" date="2014-01" db="EMBL/GenBank/DDBJ databases">
        <title>Complete genome sequence of ionizing-radiation resistance bacterium Hymenobacter swuensis DY53.</title>
        <authorList>
            <person name="Jung J.-H."/>
            <person name="Jeong S.-W."/>
            <person name="Joe M.-H."/>
            <person name="Cho y.-j."/>
            <person name="Kim M.-K."/>
            <person name="Lim S.-Y."/>
        </authorList>
    </citation>
    <scope>NUCLEOTIDE SEQUENCE [LARGE SCALE GENOMIC DNA]</scope>
    <source>
        <strain evidence="2 3">DY53</strain>
    </source>
</reference>
<dbReference type="OrthoDB" id="883085at2"/>